<name>A0A1D1ZCG8_9ARAE</name>
<evidence type="ECO:0000313" key="1">
    <source>
        <dbReference type="EMBL" id="JAT64523.1"/>
    </source>
</evidence>
<reference evidence="1" key="1">
    <citation type="submission" date="2015-07" db="EMBL/GenBank/DDBJ databases">
        <title>Transcriptome Assembly of Anthurium amnicola.</title>
        <authorList>
            <person name="Suzuki J."/>
        </authorList>
    </citation>
    <scope>NUCLEOTIDE SEQUENCE</scope>
</reference>
<dbReference type="AlphaFoldDB" id="A0A1D1ZCG8"/>
<accession>A0A1D1ZCG8</accession>
<proteinExistence type="predicted"/>
<protein>
    <submittedName>
        <fullName evidence="1">Uncharacterized protein</fullName>
    </submittedName>
</protein>
<sequence>KGKGKGKEIKRENGIRKEKEKKIKRENGIKKEKEIRILKIGIRIEGGIKKKKRKEKETVIRNVGQEDQDHVQFLDGNNSIIQRNEIENLFKQIKNIFIFMQIYK</sequence>
<feature type="non-terminal residue" evidence="1">
    <location>
        <position position="1"/>
    </location>
</feature>
<dbReference type="EMBL" id="GDJX01003413">
    <property type="protein sequence ID" value="JAT64523.1"/>
    <property type="molecule type" value="Transcribed_RNA"/>
</dbReference>
<gene>
    <name evidence="1" type="ORF">g.142011</name>
</gene>
<organism evidence="1">
    <name type="scientific">Anthurium amnicola</name>
    <dbReference type="NCBI Taxonomy" id="1678845"/>
    <lineage>
        <taxon>Eukaryota</taxon>
        <taxon>Viridiplantae</taxon>
        <taxon>Streptophyta</taxon>
        <taxon>Embryophyta</taxon>
        <taxon>Tracheophyta</taxon>
        <taxon>Spermatophyta</taxon>
        <taxon>Magnoliopsida</taxon>
        <taxon>Liliopsida</taxon>
        <taxon>Araceae</taxon>
        <taxon>Pothoideae</taxon>
        <taxon>Potheae</taxon>
        <taxon>Anthurium</taxon>
    </lineage>
</organism>